<dbReference type="EMBL" id="MU006305">
    <property type="protein sequence ID" value="KAF2850783.1"/>
    <property type="molecule type" value="Genomic_DNA"/>
</dbReference>
<evidence type="ECO:0000259" key="7">
    <source>
        <dbReference type="Pfam" id="PF01636"/>
    </source>
</evidence>
<evidence type="ECO:0000313" key="8">
    <source>
        <dbReference type="EMBL" id="KAF2850783.1"/>
    </source>
</evidence>
<dbReference type="GO" id="GO:0005739">
    <property type="term" value="C:mitochondrion"/>
    <property type="evidence" value="ECO:0007669"/>
    <property type="project" value="UniProtKB-SubCell"/>
</dbReference>
<dbReference type="PANTHER" id="PTHR36091">
    <property type="entry name" value="ALTERED INHERITANCE OF MITOCHONDRIA PROTEIN 9, MITOCHONDRIAL"/>
    <property type="match status" value="1"/>
</dbReference>
<comment type="similarity">
    <text evidence="2">Belongs to the AIM9 family.</text>
</comment>
<dbReference type="AlphaFoldDB" id="A0A6A7B623"/>
<dbReference type="InterPro" id="IPR051035">
    <property type="entry name" value="Mito_inheritance_9"/>
</dbReference>
<keyword evidence="4" id="KW-0809">Transit peptide</keyword>
<evidence type="ECO:0000256" key="5">
    <source>
        <dbReference type="ARBA" id="ARBA00023128"/>
    </source>
</evidence>
<evidence type="ECO:0000256" key="4">
    <source>
        <dbReference type="ARBA" id="ARBA00022946"/>
    </source>
</evidence>
<proteinExistence type="inferred from homology"/>
<dbReference type="Gene3D" id="3.30.200.20">
    <property type="entry name" value="Phosphorylase Kinase, domain 1"/>
    <property type="match status" value="1"/>
</dbReference>
<dbReference type="Gene3D" id="3.90.1200.10">
    <property type="match status" value="1"/>
</dbReference>
<dbReference type="Pfam" id="PF01636">
    <property type="entry name" value="APH"/>
    <property type="match status" value="1"/>
</dbReference>
<evidence type="ECO:0000313" key="9">
    <source>
        <dbReference type="Proteomes" id="UP000799423"/>
    </source>
</evidence>
<evidence type="ECO:0000256" key="2">
    <source>
        <dbReference type="ARBA" id="ARBA00005543"/>
    </source>
</evidence>
<reference evidence="8" key="1">
    <citation type="submission" date="2020-01" db="EMBL/GenBank/DDBJ databases">
        <authorList>
            <consortium name="DOE Joint Genome Institute"/>
            <person name="Haridas S."/>
            <person name="Albert R."/>
            <person name="Binder M."/>
            <person name="Bloem J."/>
            <person name="Labutti K."/>
            <person name="Salamov A."/>
            <person name="Andreopoulos B."/>
            <person name="Baker S.E."/>
            <person name="Barry K."/>
            <person name="Bills G."/>
            <person name="Bluhm B.H."/>
            <person name="Cannon C."/>
            <person name="Castanera R."/>
            <person name="Culley D.E."/>
            <person name="Daum C."/>
            <person name="Ezra D."/>
            <person name="Gonzalez J.B."/>
            <person name="Henrissat B."/>
            <person name="Kuo A."/>
            <person name="Liang C."/>
            <person name="Lipzen A."/>
            <person name="Lutzoni F."/>
            <person name="Magnuson J."/>
            <person name="Mondo S."/>
            <person name="Nolan M."/>
            <person name="Ohm R."/>
            <person name="Pangilinan J."/>
            <person name="Park H.-J."/>
            <person name="Ramirez L."/>
            <person name="Alfaro M."/>
            <person name="Sun H."/>
            <person name="Tritt A."/>
            <person name="Yoshinaga Y."/>
            <person name="Zwiers L.-H."/>
            <person name="Turgeon B.G."/>
            <person name="Goodwin S.B."/>
            <person name="Spatafora J.W."/>
            <person name="Crous P.W."/>
            <person name="Grigoriev I.V."/>
        </authorList>
    </citation>
    <scope>NUCLEOTIDE SEQUENCE</scope>
    <source>
        <strain evidence="8">IPT5</strain>
    </source>
</reference>
<comment type="subcellular location">
    <subcellularLocation>
        <location evidence="1">Mitochondrion</location>
    </subcellularLocation>
</comment>
<sequence>MSTCFWVFETCSLYLAADPTSFTSYHFFTIKTVPRFLASSAEAGKPLHLSVRSSCAERVYLVPYTKRPIIYTCAFLKRLKLWRRDLKLRQLLASCPSSPPSHHGRSVSNVAKQHYLRFLHTWKGSRATTSHPQVDTNSSFCYTSGRWLWNEHEQLEARYRQFDVPSLQQAACQAVGATKCISFKKIGEGNYNKAYHLEMEGGQKVIAKAPHPNAGPRRLTTASEVATMEFARTVLNIPVPRVLAWSATDQNPIQTEYIIMEEARGSQLHEAWQDLSLRRKSDIIREFVDVERKLLSVSFEKFGSLYVKDSGIAGCEPAIVTSGPQDVVGHVESTYCIGPITRREFWEKQRSDMQYHGPWTSSAEYLESVARREIDWINAYADPREPNNTPWQYTSPQQKSPEAHTALLEKFLAAIPYITPEDPELASPRLWHPDFHAGNIYIDDQAQISCIIDWQGAWVTPVFIGANPPLLLDYGIDMLMKLPENFKALDDVKKDELRYQVSQSVLIHTYETTTAEKNPLMYKAMRHPHGQTLKQLEAFVGSTWSNCLFPFEECLIRVESEWDHFGTNEPCPYHFSAEEIRQHYEEAGSFNKSREFWKELQGVLTDEGYASKESFSKAVKILRNLREVGLDDLKGEERCSFDKETRWVEDLE</sequence>
<protein>
    <recommendedName>
        <fullName evidence="3">Altered inheritance of mitochondria protein 9, mitochondrial</fullName>
    </recommendedName>
    <alternativeName>
        <fullName evidence="6">Found in mitochondrial proteome protein 29</fullName>
    </alternativeName>
</protein>
<gene>
    <name evidence="8" type="ORF">T440DRAFT_85088</name>
</gene>
<dbReference type="InterPro" id="IPR002575">
    <property type="entry name" value="Aminoglycoside_PTrfase"/>
</dbReference>
<dbReference type="Proteomes" id="UP000799423">
    <property type="component" value="Unassembled WGS sequence"/>
</dbReference>
<organism evidence="8 9">
    <name type="scientific">Plenodomus tracheiphilus IPT5</name>
    <dbReference type="NCBI Taxonomy" id="1408161"/>
    <lineage>
        <taxon>Eukaryota</taxon>
        <taxon>Fungi</taxon>
        <taxon>Dikarya</taxon>
        <taxon>Ascomycota</taxon>
        <taxon>Pezizomycotina</taxon>
        <taxon>Dothideomycetes</taxon>
        <taxon>Pleosporomycetidae</taxon>
        <taxon>Pleosporales</taxon>
        <taxon>Pleosporineae</taxon>
        <taxon>Leptosphaeriaceae</taxon>
        <taxon>Plenodomus</taxon>
    </lineage>
</organism>
<dbReference type="PANTHER" id="PTHR36091:SF1">
    <property type="entry name" value="ALTERED INHERITANCE OF MITOCHONDRIA PROTEIN 9, MITOCHONDRIAL"/>
    <property type="match status" value="1"/>
</dbReference>
<name>A0A6A7B623_9PLEO</name>
<dbReference type="OrthoDB" id="2968323at2759"/>
<dbReference type="SUPFAM" id="SSF56112">
    <property type="entry name" value="Protein kinase-like (PK-like)"/>
    <property type="match status" value="1"/>
</dbReference>
<keyword evidence="5" id="KW-0496">Mitochondrion</keyword>
<dbReference type="InterPro" id="IPR011009">
    <property type="entry name" value="Kinase-like_dom_sf"/>
</dbReference>
<evidence type="ECO:0000256" key="3">
    <source>
        <dbReference type="ARBA" id="ARBA00016197"/>
    </source>
</evidence>
<accession>A0A6A7B623</accession>
<feature type="domain" description="Aminoglycoside phosphotransferase" evidence="7">
    <location>
        <begin position="183"/>
        <end position="461"/>
    </location>
</feature>
<evidence type="ECO:0000256" key="6">
    <source>
        <dbReference type="ARBA" id="ARBA00031849"/>
    </source>
</evidence>
<evidence type="ECO:0000256" key="1">
    <source>
        <dbReference type="ARBA" id="ARBA00004173"/>
    </source>
</evidence>
<keyword evidence="9" id="KW-1185">Reference proteome</keyword>